<dbReference type="Proteomes" id="UP000323886">
    <property type="component" value="Unassembled WGS sequence"/>
</dbReference>
<dbReference type="GO" id="GO:0008270">
    <property type="term" value="F:zinc ion binding"/>
    <property type="evidence" value="ECO:0007669"/>
    <property type="project" value="InterPro"/>
</dbReference>
<proteinExistence type="predicted"/>
<dbReference type="EMBL" id="VWPL01000042">
    <property type="protein sequence ID" value="KAA5596727.1"/>
    <property type="molecule type" value="Genomic_DNA"/>
</dbReference>
<dbReference type="InterPro" id="IPR058807">
    <property type="entry name" value="ScoMcrA_N"/>
</dbReference>
<dbReference type="Gene3D" id="1.10.30.50">
    <property type="match status" value="1"/>
</dbReference>
<dbReference type="GO" id="GO:0004519">
    <property type="term" value="F:endonuclease activity"/>
    <property type="evidence" value="ECO:0007669"/>
    <property type="project" value="InterPro"/>
</dbReference>
<dbReference type="InterPro" id="IPR003615">
    <property type="entry name" value="HNH_nuc"/>
</dbReference>
<name>A0A5M6HLI8_9HYPH</name>
<protein>
    <recommendedName>
        <fullName evidence="1">HNH nuclease domain-containing protein</fullName>
    </recommendedName>
</protein>
<evidence type="ECO:0000259" key="1">
    <source>
        <dbReference type="SMART" id="SM00507"/>
    </source>
</evidence>
<dbReference type="CDD" id="cd00085">
    <property type="entry name" value="HNHc"/>
    <property type="match status" value="1"/>
</dbReference>
<dbReference type="InterPro" id="IPR002711">
    <property type="entry name" value="HNH"/>
</dbReference>
<feature type="domain" description="HNH nuclease" evidence="1">
    <location>
        <begin position="126"/>
        <end position="189"/>
    </location>
</feature>
<evidence type="ECO:0000313" key="2">
    <source>
        <dbReference type="EMBL" id="KAA5596727.1"/>
    </source>
</evidence>
<dbReference type="GO" id="GO:0003676">
    <property type="term" value="F:nucleic acid binding"/>
    <property type="evidence" value="ECO:0007669"/>
    <property type="project" value="InterPro"/>
</dbReference>
<comment type="caution">
    <text evidence="2">The sequence shown here is derived from an EMBL/GenBank/DDBJ whole genome shotgun (WGS) entry which is preliminary data.</text>
</comment>
<reference evidence="2 3" key="1">
    <citation type="submission" date="2019-09" db="EMBL/GenBank/DDBJ databases">
        <title>Draft Whole-Genome sequence of Blastochloris sulfoviridis DSM 729.</title>
        <authorList>
            <person name="Meyer T.E."/>
            <person name="Kyndt J.A."/>
        </authorList>
    </citation>
    <scope>NUCLEOTIDE SEQUENCE [LARGE SCALE GENOMIC DNA]</scope>
    <source>
        <strain evidence="2 3">DSM 729</strain>
    </source>
</reference>
<organism evidence="2 3">
    <name type="scientific">Blastochloris sulfoviridis</name>
    <dbReference type="NCBI Taxonomy" id="50712"/>
    <lineage>
        <taxon>Bacteria</taxon>
        <taxon>Pseudomonadati</taxon>
        <taxon>Pseudomonadota</taxon>
        <taxon>Alphaproteobacteria</taxon>
        <taxon>Hyphomicrobiales</taxon>
        <taxon>Blastochloridaceae</taxon>
        <taxon>Blastochloris</taxon>
    </lineage>
</organism>
<dbReference type="SMART" id="SM00507">
    <property type="entry name" value="HNHc"/>
    <property type="match status" value="1"/>
</dbReference>
<dbReference type="RefSeq" id="WP_150098704.1">
    <property type="nucleotide sequence ID" value="NZ_VWPL01000042.1"/>
</dbReference>
<dbReference type="Pfam" id="PF01844">
    <property type="entry name" value="HNH"/>
    <property type="match status" value="1"/>
</dbReference>
<dbReference type="AlphaFoldDB" id="A0A5M6HLI8"/>
<sequence length="218" mass="25071">MREPNRNSVIRAINECAGDVESFINRYASGRNPKAHYLRHEGKLYPLKAIWAAAHNPSIHTRNFKTDVAIRGLSNLGFEVISDDKINNIQEMHNYDDKLDELLSANFIEGERILREVMLFKRNRELVRRAINKHGTTCVVCGFNFGDAYGDLGVDYIEVHHISPLCESDGIDFNNNVDDVTVLCANCHRMIHHKRPALTLEELRNALTSSYRRRRRVL</sequence>
<accession>A0A5M6HLI8</accession>
<dbReference type="OrthoDB" id="9802640at2"/>
<dbReference type="Pfam" id="PF26345">
    <property type="entry name" value="ScoMcrA_N"/>
    <property type="match status" value="1"/>
</dbReference>
<gene>
    <name evidence="2" type="ORF">F1193_15475</name>
</gene>
<evidence type="ECO:0000313" key="3">
    <source>
        <dbReference type="Proteomes" id="UP000323886"/>
    </source>
</evidence>
<keyword evidence="3" id="KW-1185">Reference proteome</keyword>